<dbReference type="Proteomes" id="UP000094056">
    <property type="component" value="Unassembled WGS sequence"/>
</dbReference>
<evidence type="ECO:0000313" key="2">
    <source>
        <dbReference type="Proteomes" id="UP000094056"/>
    </source>
</evidence>
<organism evidence="1 2">
    <name type="scientific">Candidatus Scalindua rubra</name>
    <dbReference type="NCBI Taxonomy" id="1872076"/>
    <lineage>
        <taxon>Bacteria</taxon>
        <taxon>Pseudomonadati</taxon>
        <taxon>Planctomycetota</taxon>
        <taxon>Candidatus Brocadiia</taxon>
        <taxon>Candidatus Brocadiales</taxon>
        <taxon>Candidatus Scalinduaceae</taxon>
        <taxon>Candidatus Scalindua</taxon>
    </lineage>
</organism>
<protein>
    <submittedName>
        <fullName evidence="1">Uncharacterized protein</fullName>
    </submittedName>
</protein>
<dbReference type="EMBL" id="MAYW01000438">
    <property type="protein sequence ID" value="ODS29632.1"/>
    <property type="molecule type" value="Genomic_DNA"/>
</dbReference>
<evidence type="ECO:0000313" key="1">
    <source>
        <dbReference type="EMBL" id="ODS29632.1"/>
    </source>
</evidence>
<sequence length="38" mass="4480">MRKIRTLINRINEMNMIKKIPARSLFLEGRKSCQSSES</sequence>
<dbReference type="AlphaFoldDB" id="A0A1E3X229"/>
<proteinExistence type="predicted"/>
<name>A0A1E3X229_9BACT</name>
<feature type="non-terminal residue" evidence="1">
    <location>
        <position position="38"/>
    </location>
</feature>
<comment type="caution">
    <text evidence="1">The sequence shown here is derived from an EMBL/GenBank/DDBJ whole genome shotgun (WGS) entry which is preliminary data.</text>
</comment>
<reference evidence="1 2" key="1">
    <citation type="submission" date="2016-07" db="EMBL/GenBank/DDBJ databases">
        <title>Draft genome of Scalindua rubra, obtained from a brine-seawater interface in the Red Sea, sheds light on salt adaptation in anammox bacteria.</title>
        <authorList>
            <person name="Speth D.R."/>
            <person name="Lagkouvardos I."/>
            <person name="Wang Y."/>
            <person name="Qian P.-Y."/>
            <person name="Dutilh B.E."/>
            <person name="Jetten M.S."/>
        </authorList>
    </citation>
    <scope>NUCLEOTIDE SEQUENCE [LARGE SCALE GENOMIC DNA]</scope>
    <source>
        <strain evidence="1">BSI-1</strain>
    </source>
</reference>
<accession>A0A1E3X229</accession>
<gene>
    <name evidence="1" type="ORF">SCARUB_05272</name>
</gene>